<feature type="transmembrane region" description="Helical" evidence="1">
    <location>
        <begin position="198"/>
        <end position="219"/>
    </location>
</feature>
<proteinExistence type="predicted"/>
<keyword evidence="1" id="KW-0812">Transmembrane</keyword>
<gene>
    <name evidence="2" type="ORF">TWF102_004221</name>
</gene>
<dbReference type="Proteomes" id="UP000475325">
    <property type="component" value="Unassembled WGS sequence"/>
</dbReference>
<evidence type="ECO:0000313" key="3">
    <source>
        <dbReference type="Proteomes" id="UP000475325"/>
    </source>
</evidence>
<feature type="transmembrane region" description="Helical" evidence="1">
    <location>
        <begin position="265"/>
        <end position="286"/>
    </location>
</feature>
<reference evidence="2 3" key="1">
    <citation type="submission" date="2019-06" db="EMBL/GenBank/DDBJ databases">
        <authorList>
            <person name="Palmer J.M."/>
        </authorList>
    </citation>
    <scope>NUCLEOTIDE SEQUENCE [LARGE SCALE GENOMIC DNA]</scope>
    <source>
        <strain evidence="2 3">TWF102</strain>
    </source>
</reference>
<dbReference type="EMBL" id="WIQW01000002">
    <property type="protein sequence ID" value="KAF3112826.1"/>
    <property type="molecule type" value="Genomic_DNA"/>
</dbReference>
<protein>
    <submittedName>
        <fullName evidence="2">Uncharacterized protein</fullName>
    </submittedName>
</protein>
<sequence>MSRPVMKKQKKGEPVKGTFERFHKWAADVNVVIKGKSYKRPRLGTGLPQDPNPPKQARIVPKLPCLSRYHLKAVKGKRRRIFMQDDDTITGEFPPEDKKWYDVLAEDSDDSDYFKESWYVGIDKHNGYYGPASKQKLHVYPPPEKEEDEFLYICLLVQDALEEGYPVLPVFQKYIYEGFRYRNRLTYWQWATRNKLRIYAHILWFSLYVTPLIWYWLFYPPKGMVETKHGLVWPALPVAAPPANGISLPFHFWPFHERQRVGWSITTLVGYGLFYTFNFFLLWLHYRFSHPHLN</sequence>
<organism evidence="2 3">
    <name type="scientific">Orbilia oligospora</name>
    <name type="common">Nematode-trapping fungus</name>
    <name type="synonym">Arthrobotrys oligospora</name>
    <dbReference type="NCBI Taxonomy" id="2813651"/>
    <lineage>
        <taxon>Eukaryota</taxon>
        <taxon>Fungi</taxon>
        <taxon>Dikarya</taxon>
        <taxon>Ascomycota</taxon>
        <taxon>Pezizomycotina</taxon>
        <taxon>Orbiliomycetes</taxon>
        <taxon>Orbiliales</taxon>
        <taxon>Orbiliaceae</taxon>
        <taxon>Orbilia</taxon>
    </lineage>
</organism>
<evidence type="ECO:0000313" key="2">
    <source>
        <dbReference type="EMBL" id="KAF3112826.1"/>
    </source>
</evidence>
<dbReference type="AlphaFoldDB" id="A0A7C8JDI8"/>
<evidence type="ECO:0000256" key="1">
    <source>
        <dbReference type="SAM" id="Phobius"/>
    </source>
</evidence>
<accession>A0A7C8JDI8</accession>
<keyword evidence="1" id="KW-1133">Transmembrane helix</keyword>
<name>A0A7C8JDI8_ORBOL</name>
<feature type="transmembrane region" description="Helical" evidence="1">
    <location>
        <begin position="231"/>
        <end position="253"/>
    </location>
</feature>
<comment type="caution">
    <text evidence="2">The sequence shown here is derived from an EMBL/GenBank/DDBJ whole genome shotgun (WGS) entry which is preliminary data.</text>
</comment>
<keyword evidence="1" id="KW-0472">Membrane</keyword>